<gene>
    <name evidence="3" type="ORF">LACBIDRAFT_322501</name>
</gene>
<reference evidence="3 4" key="1">
    <citation type="journal article" date="2008" name="Nature">
        <title>The genome of Laccaria bicolor provides insights into mycorrhizal symbiosis.</title>
        <authorList>
            <person name="Martin F."/>
            <person name="Aerts A."/>
            <person name="Ahren D."/>
            <person name="Brun A."/>
            <person name="Danchin E.G.J."/>
            <person name="Duchaussoy F."/>
            <person name="Gibon J."/>
            <person name="Kohler A."/>
            <person name="Lindquist E."/>
            <person name="Pereda V."/>
            <person name="Salamov A."/>
            <person name="Shapiro H.J."/>
            <person name="Wuyts J."/>
            <person name="Blaudez D."/>
            <person name="Buee M."/>
            <person name="Brokstein P."/>
            <person name="Canbaeck B."/>
            <person name="Cohen D."/>
            <person name="Courty P.E."/>
            <person name="Coutinho P.M."/>
            <person name="Delaruelle C."/>
            <person name="Detter J.C."/>
            <person name="Deveau A."/>
            <person name="DiFazio S."/>
            <person name="Duplessis S."/>
            <person name="Fraissinet-Tachet L."/>
            <person name="Lucic E."/>
            <person name="Frey-Klett P."/>
            <person name="Fourrey C."/>
            <person name="Feussner I."/>
            <person name="Gay G."/>
            <person name="Grimwood J."/>
            <person name="Hoegger P.J."/>
            <person name="Jain P."/>
            <person name="Kilaru S."/>
            <person name="Labbe J."/>
            <person name="Lin Y.C."/>
            <person name="Legue V."/>
            <person name="Le Tacon F."/>
            <person name="Marmeisse R."/>
            <person name="Melayah D."/>
            <person name="Montanini B."/>
            <person name="Muratet M."/>
            <person name="Nehls U."/>
            <person name="Niculita-Hirzel H."/>
            <person name="Oudot-Le Secq M.P."/>
            <person name="Peter M."/>
            <person name="Quesneville H."/>
            <person name="Rajashekar B."/>
            <person name="Reich M."/>
            <person name="Rouhier N."/>
            <person name="Schmutz J."/>
            <person name="Yin T."/>
            <person name="Chalot M."/>
            <person name="Henrissat B."/>
            <person name="Kuees U."/>
            <person name="Lucas S."/>
            <person name="Van de Peer Y."/>
            <person name="Podila G.K."/>
            <person name="Polle A."/>
            <person name="Pukkila P.J."/>
            <person name="Richardson P.M."/>
            <person name="Rouze P."/>
            <person name="Sanders I.R."/>
            <person name="Stajich J.E."/>
            <person name="Tunlid A."/>
            <person name="Tuskan G."/>
            <person name="Grigoriev I.V."/>
        </authorList>
    </citation>
    <scope>NUCLEOTIDE SEQUENCE [LARGE SCALE GENOMIC DNA]</scope>
    <source>
        <strain evidence="4">S238N-H82 / ATCC MYA-4686</strain>
    </source>
</reference>
<dbReference type="AlphaFoldDB" id="B0CWI4"/>
<dbReference type="EMBL" id="DS547093">
    <property type="protein sequence ID" value="EDR13072.1"/>
    <property type="molecule type" value="Genomic_DNA"/>
</dbReference>
<dbReference type="OrthoDB" id="3331983at2759"/>
<evidence type="ECO:0000313" key="3">
    <source>
        <dbReference type="EMBL" id="EDR13072.1"/>
    </source>
</evidence>
<dbReference type="HOGENOM" id="CLU_480632_0_0_1"/>
<accession>B0CWI4</accession>
<feature type="region of interest" description="Disordered" evidence="1">
    <location>
        <begin position="419"/>
        <end position="450"/>
    </location>
</feature>
<keyword evidence="4" id="KW-1185">Reference proteome</keyword>
<organism evidence="4">
    <name type="scientific">Laccaria bicolor (strain S238N-H82 / ATCC MYA-4686)</name>
    <name type="common">Bicoloured deceiver</name>
    <name type="synonym">Laccaria laccata var. bicolor</name>
    <dbReference type="NCBI Taxonomy" id="486041"/>
    <lineage>
        <taxon>Eukaryota</taxon>
        <taxon>Fungi</taxon>
        <taxon>Dikarya</taxon>
        <taxon>Basidiomycota</taxon>
        <taxon>Agaricomycotina</taxon>
        <taxon>Agaricomycetes</taxon>
        <taxon>Agaricomycetidae</taxon>
        <taxon>Agaricales</taxon>
        <taxon>Agaricineae</taxon>
        <taxon>Hydnangiaceae</taxon>
        <taxon>Laccaria</taxon>
    </lineage>
</organism>
<dbReference type="InParanoid" id="B0CWI4"/>
<evidence type="ECO:0000256" key="1">
    <source>
        <dbReference type="SAM" id="MobiDB-lite"/>
    </source>
</evidence>
<feature type="domain" description="KOW" evidence="2">
    <location>
        <begin position="335"/>
        <end position="362"/>
    </location>
</feature>
<dbReference type="GeneID" id="6071203"/>
<dbReference type="Gene3D" id="2.30.30.30">
    <property type="match status" value="1"/>
</dbReference>
<dbReference type="InterPro" id="IPR014722">
    <property type="entry name" value="Rib_uL2_dom2"/>
</dbReference>
<dbReference type="Proteomes" id="UP000001194">
    <property type="component" value="Unassembled WGS sequence"/>
</dbReference>
<sequence length="567" mass="63886">MAVLFGEQWCPRDGKQLALKSTKHKQPANHFKLLSHLRAPSKYQEIIMEAEYTERPTKHRKLEASSLYSYLEAEVSEAETNDENDGNESDLINDDEDIDESISGDVHRNLLRKALMPSNDDAFWESFLEHVTAHQHIAEEDVQDIGKASLWVVLVKPGYEEQIVCRVHQQLMDPRFPAWFRPPAVFGWKALPGRVFFEGGLEESATACLYSTEYCTMLTVDTDWYTAEDVVPTSREFELFSACSDIPLNVRQHTMARMSARILQIGDGGTKSAFFQETRRCCGLGGEWRRRLCIEVSPGIVQFFTSPFVFGTESSDLKAPFTDAQKCVMKGESNSHLVGKQVMVIKGDFRGYRGRIKSTVGEKRVLVELEVLTDFTYPLEPAPLPGTLAGFLFPGYPLPDPQPSVTYPAAFLPPTPAIAGPSTPLPNSEDIPMTPAWNPSSQTPRRGDDASSPYWLKDGCFANMRLSLRLINTNPNFHNGQHEDKCGEFKGVVRDVVKVQLGYKVVEVPFPYLLPERPECKGQVVTVFDGPHRGLQFRIKEFGEEFCGCSVLISTTLWRSKLPLIYW</sequence>
<protein>
    <submittedName>
        <fullName evidence="3">Predicted protein</fullName>
    </submittedName>
</protein>
<feature type="region of interest" description="Disordered" evidence="1">
    <location>
        <begin position="75"/>
        <end position="96"/>
    </location>
</feature>
<proteinExistence type="predicted"/>
<feature type="domain" description="KOW" evidence="2">
    <location>
        <begin position="518"/>
        <end position="545"/>
    </location>
</feature>
<evidence type="ECO:0000313" key="4">
    <source>
        <dbReference type="Proteomes" id="UP000001194"/>
    </source>
</evidence>
<dbReference type="SMART" id="SM00739">
    <property type="entry name" value="KOW"/>
    <property type="match status" value="2"/>
</dbReference>
<dbReference type="RefSeq" id="XP_001875570.1">
    <property type="nucleotide sequence ID" value="XM_001875535.1"/>
</dbReference>
<dbReference type="InterPro" id="IPR005824">
    <property type="entry name" value="KOW"/>
</dbReference>
<dbReference type="KEGG" id="lbc:LACBIDRAFT_322501"/>
<name>B0CWI4_LACBS</name>
<evidence type="ECO:0000259" key="2">
    <source>
        <dbReference type="SMART" id="SM00739"/>
    </source>
</evidence>